<evidence type="ECO:0000313" key="8">
    <source>
        <dbReference type="EMBL" id="CAK9181665.1"/>
    </source>
</evidence>
<comment type="caution">
    <text evidence="8">The sequence shown here is derived from an EMBL/GenBank/DDBJ whole genome shotgun (WGS) entry which is preliminary data.</text>
</comment>
<dbReference type="InterPro" id="IPR045888">
    <property type="entry name" value="Erv"/>
</dbReference>
<evidence type="ECO:0000256" key="5">
    <source>
        <dbReference type="SAM" id="Phobius"/>
    </source>
</evidence>
<keyword evidence="9" id="KW-1185">Reference proteome</keyword>
<dbReference type="Pfam" id="PF13850">
    <property type="entry name" value="ERGIC_N"/>
    <property type="match status" value="1"/>
</dbReference>
<evidence type="ECO:0000256" key="2">
    <source>
        <dbReference type="ARBA" id="ARBA00022692"/>
    </source>
</evidence>
<evidence type="ECO:0000259" key="7">
    <source>
        <dbReference type="Pfam" id="PF13850"/>
    </source>
</evidence>
<evidence type="ECO:0000256" key="1">
    <source>
        <dbReference type="ARBA" id="ARBA00004370"/>
    </source>
</evidence>
<organism evidence="8 9">
    <name type="scientific">Ilex paraguariensis</name>
    <name type="common">yerba mate</name>
    <dbReference type="NCBI Taxonomy" id="185542"/>
    <lineage>
        <taxon>Eukaryota</taxon>
        <taxon>Viridiplantae</taxon>
        <taxon>Streptophyta</taxon>
        <taxon>Embryophyta</taxon>
        <taxon>Tracheophyta</taxon>
        <taxon>Spermatophyta</taxon>
        <taxon>Magnoliopsida</taxon>
        <taxon>eudicotyledons</taxon>
        <taxon>Gunneridae</taxon>
        <taxon>Pentapetalae</taxon>
        <taxon>asterids</taxon>
        <taxon>campanulids</taxon>
        <taxon>Aquifoliales</taxon>
        <taxon>Aquifoliaceae</taxon>
        <taxon>Ilex</taxon>
    </lineage>
</organism>
<keyword evidence="3 5" id="KW-1133">Transmembrane helix</keyword>
<evidence type="ECO:0000259" key="6">
    <source>
        <dbReference type="Pfam" id="PF07970"/>
    </source>
</evidence>
<keyword evidence="4 5" id="KW-0472">Membrane</keyword>
<evidence type="ECO:0000256" key="3">
    <source>
        <dbReference type="ARBA" id="ARBA00022989"/>
    </source>
</evidence>
<evidence type="ECO:0000313" key="9">
    <source>
        <dbReference type="Proteomes" id="UP001642360"/>
    </source>
</evidence>
<reference evidence="8 9" key="1">
    <citation type="submission" date="2024-02" db="EMBL/GenBank/DDBJ databases">
        <authorList>
            <person name="Vignale AGUSTIN F."/>
            <person name="Sosa J E."/>
            <person name="Modenutti C."/>
        </authorList>
    </citation>
    <scope>NUCLEOTIDE SEQUENCE [LARGE SCALE GENOMIC DNA]</scope>
</reference>
<dbReference type="GO" id="GO:0016020">
    <property type="term" value="C:membrane"/>
    <property type="evidence" value="ECO:0007669"/>
    <property type="project" value="UniProtKB-SubCell"/>
</dbReference>
<dbReference type="EMBL" id="CAUOFW020008124">
    <property type="protein sequence ID" value="CAK9181665.1"/>
    <property type="molecule type" value="Genomic_DNA"/>
</dbReference>
<dbReference type="InterPro" id="IPR039542">
    <property type="entry name" value="Erv_N"/>
</dbReference>
<name>A0ABC8UKY0_9AQUA</name>
<evidence type="ECO:0000256" key="4">
    <source>
        <dbReference type="ARBA" id="ARBA00023136"/>
    </source>
</evidence>
<comment type="subcellular location">
    <subcellularLocation>
        <location evidence="1">Membrane</location>
    </subcellularLocation>
</comment>
<accession>A0ABC8UKY0</accession>
<feature type="domain" description="Endoplasmic reticulum vesicle transporter C-terminal" evidence="6">
    <location>
        <begin position="153"/>
        <end position="370"/>
    </location>
</feature>
<dbReference type="PANTHER" id="PTHR10984:SF55">
    <property type="entry name" value="ENDOPLASMIC RETICULUM VESICLE TRANSPORTER C-TERMINAL DOMAIN-CONTAINING PROTEIN"/>
    <property type="match status" value="1"/>
</dbReference>
<gene>
    <name evidence="8" type="ORF">ILEXP_LOCUS51747</name>
</gene>
<dbReference type="Pfam" id="PF07970">
    <property type="entry name" value="COPIIcoated_ERV"/>
    <property type="match status" value="1"/>
</dbReference>
<feature type="transmembrane region" description="Helical" evidence="5">
    <location>
        <begin position="348"/>
        <end position="373"/>
    </location>
</feature>
<evidence type="ECO:0008006" key="10">
    <source>
        <dbReference type="Google" id="ProtNLM"/>
    </source>
</evidence>
<proteinExistence type="predicted"/>
<dbReference type="AlphaFoldDB" id="A0ABC8UKY0"/>
<protein>
    <recommendedName>
        <fullName evidence="10">Endoplasmic reticulum-Golgi intermediate compartment protein 3</fullName>
    </recommendedName>
</protein>
<sequence>MSKHEPSWKMGGSKMTSPTSFMSKLMEYKELSPSLSALNQAILATKGGCIIGLYLHAVTETKLVVDTSRGEKLRINFDVIFPAIPCSLLSLDAMDISGEQHLDIRHDITKKRIDSHGNVIEVRQDGIGAPKIDKPLQRHGGRLEHNETYCGSCFGAEMSDEDCCNTCEEVREAYRRKGWGMTNPDLIDQCKREGFVQKIKDEEGEGCNIYGSLEVNKVAGNFHFVPGKSFFQSNVHVHDLLALQMDSYNISHRINRLAFGEYFPGIVNPLDGVQWVQGTPSGAYQYFIKVVPTIYKDIRGHTIQSNQFSVTEHFKGSAMGHVQSLPGVFFYYDLSPIKVTFKEEHVSFLHFLTNICAIVGGIFTVAGIVDSFIYHGQRALKKKIEIGKFS</sequence>
<feature type="domain" description="Endoplasmic reticulum vesicle transporter N-terminal" evidence="7">
    <location>
        <begin position="53"/>
        <end position="101"/>
    </location>
</feature>
<dbReference type="Proteomes" id="UP001642360">
    <property type="component" value="Unassembled WGS sequence"/>
</dbReference>
<dbReference type="PANTHER" id="PTHR10984">
    <property type="entry name" value="ENDOPLASMIC RETICULUM-GOLGI INTERMEDIATE COMPARTMENT PROTEIN"/>
    <property type="match status" value="1"/>
</dbReference>
<keyword evidence="2 5" id="KW-0812">Transmembrane</keyword>
<dbReference type="InterPro" id="IPR012936">
    <property type="entry name" value="Erv_C"/>
</dbReference>